<feature type="domain" description="DUF4097" evidence="1">
    <location>
        <begin position="20"/>
        <end position="220"/>
    </location>
</feature>
<reference evidence="2 3" key="1">
    <citation type="submission" date="2019-05" db="EMBL/GenBank/DDBJ databases">
        <title>Comparative genomics and metabolomics analyses of clavulanic acid producing Streptomyces species provides insight into specialized metabolism and evolution of beta-lactam biosynthetic gene clusters.</title>
        <authorList>
            <person name="Moore M.A."/>
            <person name="Cruz-Morales P."/>
            <person name="Barona Gomez F."/>
            <person name="Kapil T."/>
        </authorList>
    </citation>
    <scope>NUCLEOTIDE SEQUENCE [LARGE SCALE GENOMIC DNA]</scope>
    <source>
        <strain evidence="2 3">NRRL 5741</strain>
    </source>
</reference>
<accession>A0A646KSG1</accession>
<gene>
    <name evidence="2" type="ORF">FF041_35710</name>
</gene>
<sequence length="223" mass="22658">MQKFDTPAPVTAVLDIPAGHIRFIAADRADTTVEVLPANASKSRDVKAAEQTTVDYGDGVLRIETPAAKNQILGASGAIEVTVQLPVGSRVEAKAASAELRGVGRLGDIVFEGAQGSVKLDETASARLALLAGDISVGRLNGPAEISTQKGDISIAEAVRGTVTLRTEAGDLSVGAARGVSASLDAGTAHGRIHNALKNTDGAAAGLNIHATTSYGDITARSL</sequence>
<dbReference type="AlphaFoldDB" id="A0A646KSG1"/>
<proteinExistence type="predicted"/>
<name>A0A646KSG1_STRJU</name>
<evidence type="ECO:0000259" key="1">
    <source>
        <dbReference type="Pfam" id="PF13349"/>
    </source>
</evidence>
<organism evidence="2 3">
    <name type="scientific">Streptomyces jumonjinensis</name>
    <dbReference type="NCBI Taxonomy" id="1945"/>
    <lineage>
        <taxon>Bacteria</taxon>
        <taxon>Bacillati</taxon>
        <taxon>Actinomycetota</taxon>
        <taxon>Actinomycetes</taxon>
        <taxon>Kitasatosporales</taxon>
        <taxon>Streptomycetaceae</taxon>
        <taxon>Streptomyces</taxon>
    </lineage>
</organism>
<dbReference type="RefSeq" id="WP_153526535.1">
    <property type="nucleotide sequence ID" value="NZ_JBEPDZ010000011.1"/>
</dbReference>
<evidence type="ECO:0000313" key="3">
    <source>
        <dbReference type="Proteomes" id="UP000419138"/>
    </source>
</evidence>
<comment type="caution">
    <text evidence="2">The sequence shown here is derived from an EMBL/GenBank/DDBJ whole genome shotgun (WGS) entry which is preliminary data.</text>
</comment>
<evidence type="ECO:0000313" key="2">
    <source>
        <dbReference type="EMBL" id="MQT05262.1"/>
    </source>
</evidence>
<dbReference type="Pfam" id="PF13349">
    <property type="entry name" value="DUF4097"/>
    <property type="match status" value="1"/>
</dbReference>
<protein>
    <submittedName>
        <fullName evidence="2">DUF4097 domain-containing protein</fullName>
    </submittedName>
</protein>
<dbReference type="OrthoDB" id="3252095at2"/>
<keyword evidence="3" id="KW-1185">Reference proteome</keyword>
<dbReference type="InterPro" id="IPR025164">
    <property type="entry name" value="Toastrack_DUF4097"/>
</dbReference>
<dbReference type="Proteomes" id="UP000419138">
    <property type="component" value="Unassembled WGS sequence"/>
</dbReference>
<dbReference type="EMBL" id="VCLA01000199">
    <property type="protein sequence ID" value="MQT05262.1"/>
    <property type="molecule type" value="Genomic_DNA"/>
</dbReference>